<accession>D5ARI8</accession>
<dbReference type="InterPro" id="IPR010982">
    <property type="entry name" value="Lambda_DNA-bd_dom_sf"/>
</dbReference>
<feature type="domain" description="HTH cro/C1-type" evidence="1">
    <location>
        <begin position="21"/>
        <end position="74"/>
    </location>
</feature>
<dbReference type="SUPFAM" id="SSF47413">
    <property type="entry name" value="lambda repressor-like DNA-binding domains"/>
    <property type="match status" value="1"/>
</dbReference>
<dbReference type="HOGENOM" id="CLU_153788_2_0_5"/>
<reference key="1">
    <citation type="submission" date="2008-12" db="EMBL/GenBank/DDBJ databases">
        <title>Complete genome sequence of Rhodobacter capsulatus SB1003.</title>
        <authorList>
            <person name="Strnad H."/>
            <person name="Lapidus A."/>
            <person name="Vlcek C."/>
            <person name="Ulbrich P."/>
            <person name="Paces J."/>
            <person name="Maltsev N."/>
            <person name="Kumar V."/>
            <person name="Kogan Y."/>
            <person name="Milgram A."/>
            <person name="Rebrekov D."/>
            <person name="Mazur M."/>
            <person name="Cox R."/>
            <person name="Kyrpides N."/>
            <person name="Kolar M."/>
            <person name="Sachova J."/>
            <person name="Ridl J."/>
            <person name="Ivanova N."/>
            <person name="Kapatral V."/>
            <person name="Los T."/>
            <person name="Lykidis A."/>
            <person name="Mikhailova N."/>
            <person name="Reznik G."/>
            <person name="Vasieva O."/>
            <person name="Fonstein M."/>
            <person name="Paces V."/>
            <person name="Haselkorn R."/>
        </authorList>
    </citation>
    <scope>NUCLEOTIDE SEQUENCE</scope>
    <source>
        <strain>SB1003</strain>
    </source>
</reference>
<sequence length="109" mass="12285">MERLQPLSLATRRMLALLADEIQARRKLLRWSEQDLADRLGCARKTVRALESAKPSVAIGTVFEAAVLVGLDLFGGEAAVEARHAETRLRLDLLPRRIHSRKPELKDDF</sequence>
<dbReference type="eggNOG" id="COG1476">
    <property type="taxonomic scope" value="Bacteria"/>
</dbReference>
<dbReference type="KEGG" id="rcp:RCAP_rcc01100"/>
<evidence type="ECO:0000313" key="3">
    <source>
        <dbReference type="Proteomes" id="UP000002361"/>
    </source>
</evidence>
<proteinExistence type="predicted"/>
<dbReference type="SMART" id="SM00530">
    <property type="entry name" value="HTH_XRE"/>
    <property type="match status" value="1"/>
</dbReference>
<dbReference type="AlphaFoldDB" id="D5ARI8"/>
<dbReference type="InterPro" id="IPR001387">
    <property type="entry name" value="Cro/C1-type_HTH"/>
</dbReference>
<protein>
    <submittedName>
        <fullName evidence="2">Transcriptional regulator, XRE family</fullName>
    </submittedName>
</protein>
<gene>
    <name evidence="2" type="ordered locus">RCAP_rcc01100</name>
</gene>
<dbReference type="CDD" id="cd00093">
    <property type="entry name" value="HTH_XRE"/>
    <property type="match status" value="1"/>
</dbReference>
<dbReference type="Proteomes" id="UP000002361">
    <property type="component" value="Chromosome"/>
</dbReference>
<keyword evidence="3" id="KW-1185">Reference proteome</keyword>
<organism evidence="2 3">
    <name type="scientific">Rhodobacter capsulatus (strain ATCC BAA-309 / NBRC 16581 / SB1003)</name>
    <dbReference type="NCBI Taxonomy" id="272942"/>
    <lineage>
        <taxon>Bacteria</taxon>
        <taxon>Pseudomonadati</taxon>
        <taxon>Pseudomonadota</taxon>
        <taxon>Alphaproteobacteria</taxon>
        <taxon>Rhodobacterales</taxon>
        <taxon>Rhodobacter group</taxon>
        <taxon>Rhodobacter</taxon>
    </lineage>
</organism>
<dbReference type="Gene3D" id="1.10.260.40">
    <property type="entry name" value="lambda repressor-like DNA-binding domains"/>
    <property type="match status" value="1"/>
</dbReference>
<name>D5ARI8_RHOCB</name>
<reference evidence="2 3" key="2">
    <citation type="journal article" date="2010" name="J. Bacteriol.">
        <title>Complete genome sequence of the photosynthetic purple nonsulfur bacterium Rhodobacter capsulatus SB 1003.</title>
        <authorList>
            <person name="Strnad H."/>
            <person name="Lapidus A."/>
            <person name="Paces J."/>
            <person name="Ulbrich P."/>
            <person name="Vlcek C."/>
            <person name="Paces V."/>
            <person name="Haselkorn R."/>
        </authorList>
    </citation>
    <scope>NUCLEOTIDE SEQUENCE [LARGE SCALE GENOMIC DNA]</scope>
    <source>
        <strain evidence="3">ATCC BAA-309 / NBRC 16581 / SB1003</strain>
    </source>
</reference>
<dbReference type="EMBL" id="CP001312">
    <property type="protein sequence ID" value="ADE84859.1"/>
    <property type="molecule type" value="Genomic_DNA"/>
</dbReference>
<dbReference type="GO" id="GO:0003677">
    <property type="term" value="F:DNA binding"/>
    <property type="evidence" value="ECO:0007669"/>
    <property type="project" value="InterPro"/>
</dbReference>
<evidence type="ECO:0000259" key="1">
    <source>
        <dbReference type="SMART" id="SM00530"/>
    </source>
</evidence>
<dbReference type="OrthoDB" id="7365273at2"/>
<evidence type="ECO:0000313" key="2">
    <source>
        <dbReference type="EMBL" id="ADE84859.1"/>
    </source>
</evidence>
<dbReference type="Pfam" id="PF01381">
    <property type="entry name" value="HTH_3"/>
    <property type="match status" value="1"/>
</dbReference>